<protein>
    <submittedName>
        <fullName evidence="2">Unplaced genomic scaffold SPHSTscaffold_85, whole genome shotgun sequence</fullName>
    </submittedName>
</protein>
<sequence length="84" mass="9423">MRQGYKFARLMSKDEGHAYSPAHTPHSHIDVARPLFFFFVTSDIPSRARAHMPIPMLLGRVAPIALVMSCGARIFVPCASKKRK</sequence>
<accession>A0A0C9VAE2</accession>
<proteinExistence type="predicted"/>
<dbReference type="EMBL" id="KN837160">
    <property type="protein sequence ID" value="KIJ38527.1"/>
    <property type="molecule type" value="Genomic_DNA"/>
</dbReference>
<feature type="transmembrane region" description="Helical" evidence="1">
    <location>
        <begin position="57"/>
        <end position="76"/>
    </location>
</feature>
<evidence type="ECO:0000313" key="3">
    <source>
        <dbReference type="Proteomes" id="UP000054279"/>
    </source>
</evidence>
<dbReference type="HOGENOM" id="CLU_2528926_0_0_1"/>
<dbReference type="AlphaFoldDB" id="A0A0C9VAE2"/>
<reference evidence="2 3" key="1">
    <citation type="submission" date="2014-06" db="EMBL/GenBank/DDBJ databases">
        <title>Evolutionary Origins and Diversification of the Mycorrhizal Mutualists.</title>
        <authorList>
            <consortium name="DOE Joint Genome Institute"/>
            <consortium name="Mycorrhizal Genomics Consortium"/>
            <person name="Kohler A."/>
            <person name="Kuo A."/>
            <person name="Nagy L.G."/>
            <person name="Floudas D."/>
            <person name="Copeland A."/>
            <person name="Barry K.W."/>
            <person name="Cichocki N."/>
            <person name="Veneault-Fourrey C."/>
            <person name="LaButti K."/>
            <person name="Lindquist E.A."/>
            <person name="Lipzen A."/>
            <person name="Lundell T."/>
            <person name="Morin E."/>
            <person name="Murat C."/>
            <person name="Riley R."/>
            <person name="Ohm R."/>
            <person name="Sun H."/>
            <person name="Tunlid A."/>
            <person name="Henrissat B."/>
            <person name="Grigoriev I.V."/>
            <person name="Hibbett D.S."/>
            <person name="Martin F."/>
        </authorList>
    </citation>
    <scope>NUCLEOTIDE SEQUENCE [LARGE SCALE GENOMIC DNA]</scope>
    <source>
        <strain evidence="2 3">SS14</strain>
    </source>
</reference>
<organism evidence="2 3">
    <name type="scientific">Sphaerobolus stellatus (strain SS14)</name>
    <dbReference type="NCBI Taxonomy" id="990650"/>
    <lineage>
        <taxon>Eukaryota</taxon>
        <taxon>Fungi</taxon>
        <taxon>Dikarya</taxon>
        <taxon>Basidiomycota</taxon>
        <taxon>Agaricomycotina</taxon>
        <taxon>Agaricomycetes</taxon>
        <taxon>Phallomycetidae</taxon>
        <taxon>Geastrales</taxon>
        <taxon>Sphaerobolaceae</taxon>
        <taxon>Sphaerobolus</taxon>
    </lineage>
</organism>
<keyword evidence="3" id="KW-1185">Reference proteome</keyword>
<keyword evidence="1" id="KW-0472">Membrane</keyword>
<keyword evidence="1" id="KW-1133">Transmembrane helix</keyword>
<dbReference type="Proteomes" id="UP000054279">
    <property type="component" value="Unassembled WGS sequence"/>
</dbReference>
<evidence type="ECO:0000256" key="1">
    <source>
        <dbReference type="SAM" id="Phobius"/>
    </source>
</evidence>
<name>A0A0C9VAE2_SPHS4</name>
<keyword evidence="1" id="KW-0812">Transmembrane</keyword>
<evidence type="ECO:0000313" key="2">
    <source>
        <dbReference type="EMBL" id="KIJ38527.1"/>
    </source>
</evidence>
<gene>
    <name evidence="2" type="ORF">M422DRAFT_33293</name>
</gene>